<organism evidence="1">
    <name type="scientific">Arundo donax</name>
    <name type="common">Giant reed</name>
    <name type="synonym">Donax arundinaceus</name>
    <dbReference type="NCBI Taxonomy" id="35708"/>
    <lineage>
        <taxon>Eukaryota</taxon>
        <taxon>Viridiplantae</taxon>
        <taxon>Streptophyta</taxon>
        <taxon>Embryophyta</taxon>
        <taxon>Tracheophyta</taxon>
        <taxon>Spermatophyta</taxon>
        <taxon>Magnoliopsida</taxon>
        <taxon>Liliopsida</taxon>
        <taxon>Poales</taxon>
        <taxon>Poaceae</taxon>
        <taxon>PACMAD clade</taxon>
        <taxon>Arundinoideae</taxon>
        <taxon>Arundineae</taxon>
        <taxon>Arundo</taxon>
    </lineage>
</organism>
<dbReference type="AlphaFoldDB" id="A0A0A8YK47"/>
<protein>
    <submittedName>
        <fullName evidence="1">Uncharacterized protein</fullName>
    </submittedName>
</protein>
<sequence>MNWPNFGKEMNLHCMEEVNLTNIL</sequence>
<reference evidence="1" key="1">
    <citation type="submission" date="2014-09" db="EMBL/GenBank/DDBJ databases">
        <authorList>
            <person name="Magalhaes I.L.F."/>
            <person name="Oliveira U."/>
            <person name="Santos F.R."/>
            <person name="Vidigal T.H.D.A."/>
            <person name="Brescovit A.D."/>
            <person name="Santos A.J."/>
        </authorList>
    </citation>
    <scope>NUCLEOTIDE SEQUENCE</scope>
    <source>
        <tissue evidence="1">Shoot tissue taken approximately 20 cm above the soil surface</tissue>
    </source>
</reference>
<proteinExistence type="predicted"/>
<accession>A0A0A8YK47</accession>
<evidence type="ECO:0000313" key="1">
    <source>
        <dbReference type="EMBL" id="JAD25650.1"/>
    </source>
</evidence>
<name>A0A0A8YK47_ARUDO</name>
<dbReference type="EMBL" id="GBRH01272245">
    <property type="protein sequence ID" value="JAD25650.1"/>
    <property type="molecule type" value="Transcribed_RNA"/>
</dbReference>
<reference evidence="1" key="2">
    <citation type="journal article" date="2015" name="Data Brief">
        <title>Shoot transcriptome of the giant reed, Arundo donax.</title>
        <authorList>
            <person name="Barrero R.A."/>
            <person name="Guerrero F.D."/>
            <person name="Moolhuijzen P."/>
            <person name="Goolsby J.A."/>
            <person name="Tidwell J."/>
            <person name="Bellgard S.E."/>
            <person name="Bellgard M.I."/>
        </authorList>
    </citation>
    <scope>NUCLEOTIDE SEQUENCE</scope>
    <source>
        <tissue evidence="1">Shoot tissue taken approximately 20 cm above the soil surface</tissue>
    </source>
</reference>